<dbReference type="Proteomes" id="UP000649799">
    <property type="component" value="Unassembled WGS sequence"/>
</dbReference>
<feature type="domain" description="RNA polymerase sigma factor 70 region 4 type 2" evidence="6">
    <location>
        <begin position="121"/>
        <end position="173"/>
    </location>
</feature>
<keyword evidence="2" id="KW-0805">Transcription regulation</keyword>
<dbReference type="PANTHER" id="PTHR43133:SF46">
    <property type="entry name" value="RNA POLYMERASE SIGMA-70 FACTOR ECF SUBFAMILY"/>
    <property type="match status" value="1"/>
</dbReference>
<reference evidence="7 8" key="1">
    <citation type="submission" date="2020-03" db="EMBL/GenBank/DDBJ databases">
        <title>Cyclobacterium plantarum sp. nov., a marine bacterium isolated from a coastal-marine wetland.</title>
        <authorList>
            <person name="Sanchez-Porro C."/>
            <person name="Ventosa A."/>
            <person name="Amoozegar M."/>
        </authorList>
    </citation>
    <scope>NUCLEOTIDE SEQUENCE [LARGE SCALE GENOMIC DNA]</scope>
    <source>
        <strain evidence="7 8">GBPx2</strain>
    </source>
</reference>
<dbReference type="InterPro" id="IPR039425">
    <property type="entry name" value="RNA_pol_sigma-70-like"/>
</dbReference>
<dbReference type="InterPro" id="IPR013324">
    <property type="entry name" value="RNA_pol_sigma_r3/r4-like"/>
</dbReference>
<dbReference type="PANTHER" id="PTHR43133">
    <property type="entry name" value="RNA POLYMERASE ECF-TYPE SIGMA FACTO"/>
    <property type="match status" value="1"/>
</dbReference>
<accession>A0ABX0H2D2</accession>
<evidence type="ECO:0000313" key="7">
    <source>
        <dbReference type="EMBL" id="NHE55585.1"/>
    </source>
</evidence>
<evidence type="ECO:0000256" key="2">
    <source>
        <dbReference type="ARBA" id="ARBA00023015"/>
    </source>
</evidence>
<evidence type="ECO:0000259" key="6">
    <source>
        <dbReference type="Pfam" id="PF08281"/>
    </source>
</evidence>
<gene>
    <name evidence="7" type="ORF">G9Q97_02025</name>
</gene>
<name>A0ABX0H2D2_9BACT</name>
<dbReference type="SUPFAM" id="SSF88946">
    <property type="entry name" value="Sigma2 domain of RNA polymerase sigma factors"/>
    <property type="match status" value="1"/>
</dbReference>
<dbReference type="RefSeq" id="WP_166142611.1">
    <property type="nucleotide sequence ID" value="NZ_JAANYN010000001.1"/>
</dbReference>
<protein>
    <submittedName>
        <fullName evidence="7">RNA polymerase sigma factor</fullName>
    </submittedName>
</protein>
<keyword evidence="4" id="KW-0804">Transcription</keyword>
<dbReference type="InterPro" id="IPR013249">
    <property type="entry name" value="RNA_pol_sigma70_r4_t2"/>
</dbReference>
<comment type="caution">
    <text evidence="7">The sequence shown here is derived from an EMBL/GenBank/DDBJ whole genome shotgun (WGS) entry which is preliminary data.</text>
</comment>
<dbReference type="CDD" id="cd06171">
    <property type="entry name" value="Sigma70_r4"/>
    <property type="match status" value="1"/>
</dbReference>
<organism evidence="7 8">
    <name type="scientific">Cyclobacterium plantarum</name>
    <dbReference type="NCBI Taxonomy" id="2716263"/>
    <lineage>
        <taxon>Bacteria</taxon>
        <taxon>Pseudomonadati</taxon>
        <taxon>Bacteroidota</taxon>
        <taxon>Cytophagia</taxon>
        <taxon>Cytophagales</taxon>
        <taxon>Cyclobacteriaceae</taxon>
        <taxon>Cyclobacterium</taxon>
    </lineage>
</organism>
<dbReference type="InterPro" id="IPR036388">
    <property type="entry name" value="WH-like_DNA-bd_sf"/>
</dbReference>
<evidence type="ECO:0000313" key="8">
    <source>
        <dbReference type="Proteomes" id="UP000649799"/>
    </source>
</evidence>
<sequence>MPAKNRFTEENDLIKACLKGERLAHRELYELYSGKFLAICLRYIKDRDLAQDVLVEGFMKIFDKLSQYKSEGSFEGWMKRIMVTQALLTLRKNKKLRMEIDLDGQNEVIDFNTELFNSGAEELLHLIATLPLGYRTVFNLYAIEGYSHREISEMLDIAENTSKSQLSRARTMLQQKLKPNLQKEKKNGG</sequence>
<dbReference type="Pfam" id="PF04542">
    <property type="entry name" value="Sigma70_r2"/>
    <property type="match status" value="1"/>
</dbReference>
<keyword evidence="8" id="KW-1185">Reference proteome</keyword>
<keyword evidence="3" id="KW-0731">Sigma factor</keyword>
<proteinExistence type="inferred from homology"/>
<evidence type="ECO:0000256" key="1">
    <source>
        <dbReference type="ARBA" id="ARBA00010641"/>
    </source>
</evidence>
<evidence type="ECO:0000259" key="5">
    <source>
        <dbReference type="Pfam" id="PF04542"/>
    </source>
</evidence>
<dbReference type="EMBL" id="JAANYN010000001">
    <property type="protein sequence ID" value="NHE55585.1"/>
    <property type="molecule type" value="Genomic_DNA"/>
</dbReference>
<dbReference type="InterPro" id="IPR013325">
    <property type="entry name" value="RNA_pol_sigma_r2"/>
</dbReference>
<dbReference type="SUPFAM" id="SSF88659">
    <property type="entry name" value="Sigma3 and sigma4 domains of RNA polymerase sigma factors"/>
    <property type="match status" value="1"/>
</dbReference>
<feature type="domain" description="RNA polymerase sigma-70 region 2" evidence="5">
    <location>
        <begin position="28"/>
        <end position="95"/>
    </location>
</feature>
<dbReference type="NCBIfam" id="TIGR02937">
    <property type="entry name" value="sigma70-ECF"/>
    <property type="match status" value="1"/>
</dbReference>
<comment type="similarity">
    <text evidence="1">Belongs to the sigma-70 factor family. ECF subfamily.</text>
</comment>
<evidence type="ECO:0000256" key="4">
    <source>
        <dbReference type="ARBA" id="ARBA00023163"/>
    </source>
</evidence>
<dbReference type="Gene3D" id="1.10.1740.10">
    <property type="match status" value="1"/>
</dbReference>
<dbReference type="InterPro" id="IPR014284">
    <property type="entry name" value="RNA_pol_sigma-70_dom"/>
</dbReference>
<dbReference type="Pfam" id="PF08281">
    <property type="entry name" value="Sigma70_r4_2"/>
    <property type="match status" value="1"/>
</dbReference>
<evidence type="ECO:0000256" key="3">
    <source>
        <dbReference type="ARBA" id="ARBA00023082"/>
    </source>
</evidence>
<dbReference type="InterPro" id="IPR007627">
    <property type="entry name" value="RNA_pol_sigma70_r2"/>
</dbReference>
<dbReference type="Gene3D" id="1.10.10.10">
    <property type="entry name" value="Winged helix-like DNA-binding domain superfamily/Winged helix DNA-binding domain"/>
    <property type="match status" value="1"/>
</dbReference>